<dbReference type="EMBL" id="PFBD01000023">
    <property type="protein sequence ID" value="PIR86840.1"/>
    <property type="molecule type" value="Genomic_DNA"/>
</dbReference>
<comment type="caution">
    <text evidence="1">The sequence shown here is derived from an EMBL/GenBank/DDBJ whole genome shotgun (WGS) entry which is preliminary data.</text>
</comment>
<gene>
    <name evidence="1" type="ORF">COU11_03210</name>
</gene>
<reference evidence="2" key="1">
    <citation type="submission" date="2017-09" db="EMBL/GenBank/DDBJ databases">
        <title>Depth-based differentiation of microbial function through sediment-hosted aquifers and enrichment of novel symbionts in the deep terrestrial subsurface.</title>
        <authorList>
            <person name="Probst A.J."/>
            <person name="Ladd B."/>
            <person name="Jarett J.K."/>
            <person name="Geller-Mcgrath D.E."/>
            <person name="Sieber C.M.K."/>
            <person name="Emerson J.B."/>
            <person name="Anantharaman K."/>
            <person name="Thomas B.C."/>
            <person name="Malmstrom R."/>
            <person name="Stieglmeier M."/>
            <person name="Klingl A."/>
            <person name="Woyke T."/>
            <person name="Ryan C.M."/>
            <person name="Banfield J.F."/>
        </authorList>
    </citation>
    <scope>NUCLEOTIDE SEQUENCE [LARGE SCALE GENOMIC DNA]</scope>
</reference>
<organism evidence="1 2">
    <name type="scientific">Candidatus Harrisonbacteria bacterium CG10_big_fil_rev_8_21_14_0_10_49_15</name>
    <dbReference type="NCBI Taxonomy" id="1974587"/>
    <lineage>
        <taxon>Bacteria</taxon>
        <taxon>Candidatus Harrisoniibacteriota</taxon>
    </lineage>
</organism>
<proteinExistence type="predicted"/>
<dbReference type="Proteomes" id="UP000229526">
    <property type="component" value="Unassembled WGS sequence"/>
</dbReference>
<accession>A0A2H0UKC8</accession>
<dbReference type="AlphaFoldDB" id="A0A2H0UKC8"/>
<name>A0A2H0UKC8_9BACT</name>
<evidence type="ECO:0000313" key="1">
    <source>
        <dbReference type="EMBL" id="PIR86840.1"/>
    </source>
</evidence>
<evidence type="ECO:0000313" key="2">
    <source>
        <dbReference type="Proteomes" id="UP000229526"/>
    </source>
</evidence>
<sequence>MYNWSTDTTELKKDPEKYAIWRLEQLINFGLNGEKISERELRRYWDKLEIDEARRQTLEILLREKS</sequence>
<protein>
    <submittedName>
        <fullName evidence="1">Uncharacterized protein</fullName>
    </submittedName>
</protein>